<dbReference type="InterPro" id="IPR029062">
    <property type="entry name" value="Class_I_gatase-like"/>
</dbReference>
<dbReference type="Gene3D" id="3.40.50.880">
    <property type="match status" value="1"/>
</dbReference>
<dbReference type="OrthoDB" id="543156at2759"/>
<feature type="signal peptide" evidence="1">
    <location>
        <begin position="1"/>
        <end position="18"/>
    </location>
</feature>
<dbReference type="CDD" id="cd03139">
    <property type="entry name" value="GATase1_PfpI_2"/>
    <property type="match status" value="1"/>
</dbReference>
<dbReference type="InterPro" id="IPR002818">
    <property type="entry name" value="DJ-1/PfpI"/>
</dbReference>
<dbReference type="SUPFAM" id="SSF52317">
    <property type="entry name" value="Class I glutamine amidotransferase-like"/>
    <property type="match status" value="1"/>
</dbReference>
<evidence type="ECO:0000313" key="4">
    <source>
        <dbReference type="Proteomes" id="UP000799771"/>
    </source>
</evidence>
<evidence type="ECO:0000313" key="3">
    <source>
        <dbReference type="EMBL" id="KAF2131087.1"/>
    </source>
</evidence>
<sequence length="254" mass="27705">MRVFNIHSLLAAIPSTLAIPPQPELSNTTTLPTHFAALVFPRYQAIDLFGPLDILNTISMFYGNESKMHMSIFSSTMDPVSTGLEGGFGEKILPTNTFDEVLGNSSRYLNDTKGEIDVLIVPGGAGTRGDMTLEVEFVKAVYPKLKYIISVCTGASILARAGILDDHRATTNKRSFAWVKSTGGSNVTWVPEARWVEDGNVFTSSGISAGIDVTYAWASHVYGEEVAEYLANSAEYTRWTNASYDPFAEIWGAQ</sequence>
<name>A0A6A6AJN3_9PLEO</name>
<dbReference type="RefSeq" id="XP_033525474.1">
    <property type="nucleotide sequence ID" value="XM_033663498.1"/>
</dbReference>
<dbReference type="PANTHER" id="PTHR43130">
    <property type="entry name" value="ARAC-FAMILY TRANSCRIPTIONAL REGULATOR"/>
    <property type="match status" value="1"/>
</dbReference>
<dbReference type="InterPro" id="IPR052158">
    <property type="entry name" value="INH-QAR"/>
</dbReference>
<keyword evidence="4" id="KW-1185">Reference proteome</keyword>
<evidence type="ECO:0000256" key="1">
    <source>
        <dbReference type="SAM" id="SignalP"/>
    </source>
</evidence>
<dbReference type="Proteomes" id="UP000799771">
    <property type="component" value="Unassembled WGS sequence"/>
</dbReference>
<dbReference type="AlphaFoldDB" id="A0A6A6AJN3"/>
<dbReference type="PANTHER" id="PTHR43130:SF15">
    <property type="entry name" value="THIJ_PFPI FAMILY PROTEIN (AFU_ORTHOLOGUE AFUA_5G14240)"/>
    <property type="match status" value="1"/>
</dbReference>
<evidence type="ECO:0000259" key="2">
    <source>
        <dbReference type="Pfam" id="PF01965"/>
    </source>
</evidence>
<reference evidence="3" key="1">
    <citation type="journal article" date="2020" name="Stud. Mycol.">
        <title>101 Dothideomycetes genomes: a test case for predicting lifestyles and emergence of pathogens.</title>
        <authorList>
            <person name="Haridas S."/>
            <person name="Albert R."/>
            <person name="Binder M."/>
            <person name="Bloem J."/>
            <person name="Labutti K."/>
            <person name="Salamov A."/>
            <person name="Andreopoulos B."/>
            <person name="Baker S."/>
            <person name="Barry K."/>
            <person name="Bills G."/>
            <person name="Bluhm B."/>
            <person name="Cannon C."/>
            <person name="Castanera R."/>
            <person name="Culley D."/>
            <person name="Daum C."/>
            <person name="Ezra D."/>
            <person name="Gonzalez J."/>
            <person name="Henrissat B."/>
            <person name="Kuo A."/>
            <person name="Liang C."/>
            <person name="Lipzen A."/>
            <person name="Lutzoni F."/>
            <person name="Magnuson J."/>
            <person name="Mondo S."/>
            <person name="Nolan M."/>
            <person name="Ohm R."/>
            <person name="Pangilinan J."/>
            <person name="Park H.-J."/>
            <person name="Ramirez L."/>
            <person name="Alfaro M."/>
            <person name="Sun H."/>
            <person name="Tritt A."/>
            <person name="Yoshinaga Y."/>
            <person name="Zwiers L.-H."/>
            <person name="Turgeon B."/>
            <person name="Goodwin S."/>
            <person name="Spatafora J."/>
            <person name="Crous P."/>
            <person name="Grigoriev I."/>
        </authorList>
    </citation>
    <scope>NUCLEOTIDE SEQUENCE</scope>
    <source>
        <strain evidence="3">CBS 119687</strain>
    </source>
</reference>
<feature type="domain" description="DJ-1/PfpI" evidence="2">
    <location>
        <begin position="38"/>
        <end position="213"/>
    </location>
</feature>
<dbReference type="EMBL" id="ML977503">
    <property type="protein sequence ID" value="KAF2131087.1"/>
    <property type="molecule type" value="Genomic_DNA"/>
</dbReference>
<dbReference type="Pfam" id="PF01965">
    <property type="entry name" value="DJ-1_PfpI"/>
    <property type="match status" value="1"/>
</dbReference>
<accession>A0A6A6AJN3</accession>
<organism evidence="3 4">
    <name type="scientific">Dothidotthia symphoricarpi CBS 119687</name>
    <dbReference type="NCBI Taxonomy" id="1392245"/>
    <lineage>
        <taxon>Eukaryota</taxon>
        <taxon>Fungi</taxon>
        <taxon>Dikarya</taxon>
        <taxon>Ascomycota</taxon>
        <taxon>Pezizomycotina</taxon>
        <taxon>Dothideomycetes</taxon>
        <taxon>Pleosporomycetidae</taxon>
        <taxon>Pleosporales</taxon>
        <taxon>Dothidotthiaceae</taxon>
        <taxon>Dothidotthia</taxon>
    </lineage>
</organism>
<dbReference type="GeneID" id="54403930"/>
<gene>
    <name evidence="3" type="ORF">P153DRAFT_286952</name>
</gene>
<protein>
    <submittedName>
        <fullName evidence="3">DJ-1/PfpI family protein</fullName>
    </submittedName>
</protein>
<feature type="chain" id="PRO_5025384878" evidence="1">
    <location>
        <begin position="19"/>
        <end position="254"/>
    </location>
</feature>
<proteinExistence type="predicted"/>
<keyword evidence="1" id="KW-0732">Signal</keyword>